<feature type="domain" description="DUF4352" evidence="4">
    <location>
        <begin position="67"/>
        <end position="181"/>
    </location>
</feature>
<gene>
    <name evidence="5" type="ORF">ACFYXI_00195</name>
</gene>
<keyword evidence="3" id="KW-0812">Transmembrane</keyword>
<evidence type="ECO:0000256" key="3">
    <source>
        <dbReference type="SAM" id="Phobius"/>
    </source>
</evidence>
<evidence type="ECO:0000259" key="4">
    <source>
        <dbReference type="Pfam" id="PF11611"/>
    </source>
</evidence>
<dbReference type="EMBL" id="JBIASD010000001">
    <property type="protein sequence ID" value="MFF3663980.1"/>
    <property type="molecule type" value="Genomic_DNA"/>
</dbReference>
<feature type="region of interest" description="Disordered" evidence="2">
    <location>
        <begin position="1"/>
        <end position="25"/>
    </location>
</feature>
<dbReference type="InterPro" id="IPR029050">
    <property type="entry name" value="Immunoprotect_excell_Ig-like"/>
</dbReference>
<comment type="caution">
    <text evidence="5">The sequence shown here is derived from an EMBL/GenBank/DDBJ whole genome shotgun (WGS) entry which is preliminary data.</text>
</comment>
<keyword evidence="3" id="KW-1133">Transmembrane helix</keyword>
<dbReference type="Gene3D" id="2.60.40.1240">
    <property type="match status" value="1"/>
</dbReference>
<feature type="transmembrane region" description="Helical" evidence="3">
    <location>
        <begin position="30"/>
        <end position="48"/>
    </location>
</feature>
<proteinExistence type="predicted"/>
<evidence type="ECO:0000313" key="5">
    <source>
        <dbReference type="EMBL" id="MFF3663980.1"/>
    </source>
</evidence>
<reference evidence="5 6" key="1">
    <citation type="submission" date="2024-10" db="EMBL/GenBank/DDBJ databases">
        <title>The Natural Products Discovery Center: Release of the First 8490 Sequenced Strains for Exploring Actinobacteria Biosynthetic Diversity.</title>
        <authorList>
            <person name="Kalkreuter E."/>
            <person name="Kautsar S.A."/>
            <person name="Yang D."/>
            <person name="Bader C.D."/>
            <person name="Teijaro C.N."/>
            <person name="Fluegel L."/>
            <person name="Davis C.M."/>
            <person name="Simpson J.R."/>
            <person name="Lauterbach L."/>
            <person name="Steele A.D."/>
            <person name="Gui C."/>
            <person name="Meng S."/>
            <person name="Li G."/>
            <person name="Viehrig K."/>
            <person name="Ye F."/>
            <person name="Su P."/>
            <person name="Kiefer A.F."/>
            <person name="Nichols A."/>
            <person name="Cepeda A.J."/>
            <person name="Yan W."/>
            <person name="Fan B."/>
            <person name="Jiang Y."/>
            <person name="Adhikari A."/>
            <person name="Zheng C.-J."/>
            <person name="Schuster L."/>
            <person name="Cowan T.M."/>
            <person name="Smanski M.J."/>
            <person name="Chevrette M.G."/>
            <person name="De Carvalho L.P.S."/>
            <person name="Shen B."/>
        </authorList>
    </citation>
    <scope>NUCLEOTIDE SEQUENCE [LARGE SCALE GENOMIC DNA]</scope>
    <source>
        <strain evidence="5 6">NPDC002173</strain>
    </source>
</reference>
<keyword evidence="3" id="KW-0472">Membrane</keyword>
<dbReference type="Pfam" id="PF11611">
    <property type="entry name" value="DUF4352"/>
    <property type="match status" value="1"/>
</dbReference>
<keyword evidence="1" id="KW-0732">Signal</keyword>
<protein>
    <submittedName>
        <fullName evidence="5">DUF4352 domain-containing protein</fullName>
    </submittedName>
</protein>
<accession>A0ABW6SG78</accession>
<dbReference type="InterPro" id="IPR029051">
    <property type="entry name" value="DUF4352"/>
</dbReference>
<evidence type="ECO:0000256" key="1">
    <source>
        <dbReference type="ARBA" id="ARBA00022729"/>
    </source>
</evidence>
<dbReference type="Proteomes" id="UP001602013">
    <property type="component" value="Unassembled WGS sequence"/>
</dbReference>
<organism evidence="5 6">
    <name type="scientific">Microtetraspora malaysiensis</name>
    <dbReference type="NCBI Taxonomy" id="161358"/>
    <lineage>
        <taxon>Bacteria</taxon>
        <taxon>Bacillati</taxon>
        <taxon>Actinomycetota</taxon>
        <taxon>Actinomycetes</taxon>
        <taxon>Streptosporangiales</taxon>
        <taxon>Streptosporangiaceae</taxon>
        <taxon>Microtetraspora</taxon>
    </lineage>
</organism>
<keyword evidence="6" id="KW-1185">Reference proteome</keyword>
<name>A0ABW6SG78_9ACTN</name>
<evidence type="ECO:0000256" key="2">
    <source>
        <dbReference type="SAM" id="MobiDB-lite"/>
    </source>
</evidence>
<sequence>MAVTSSETESREATAGGQKRTRRGGAARRIAGVVAGIAVAAAAVYAHTFTLPYEQRGSALTIKGTAGELVETKLFSAKVTSVVAAHAVGTTGTTGQDTEVETSNLFLVADVTATTPKRPMQFSRLQPPVLLTADGRRYKATDKVDESLTLFNKVIQPGLWSRGVLVFEVPEDALPGLRLVLIPPQGGLVVDTFIPEAEIDLGLSKAAAARLVSQAERVHSLVGKS</sequence>
<evidence type="ECO:0000313" key="6">
    <source>
        <dbReference type="Proteomes" id="UP001602013"/>
    </source>
</evidence>
<dbReference type="RefSeq" id="WP_387407906.1">
    <property type="nucleotide sequence ID" value="NZ_JBIASD010000001.1"/>
</dbReference>